<comment type="caution">
    <text evidence="6">The sequence shown here is derived from an EMBL/GenBank/DDBJ whole genome shotgun (WGS) entry which is preliminary data.</text>
</comment>
<dbReference type="AlphaFoldDB" id="A0AAW3T8E7"/>
<evidence type="ECO:0000313" key="6">
    <source>
        <dbReference type="EMBL" id="MBA8991571.1"/>
    </source>
</evidence>
<dbReference type="FunFam" id="3.40.309.10:FF:000004">
    <property type="entry name" value="Succinate-semialdehyde dehydrogenase I"/>
    <property type="match status" value="1"/>
</dbReference>
<dbReference type="EC" id="1.2.1.20" evidence="6"/>
<dbReference type="SUPFAM" id="SSF53720">
    <property type="entry name" value="ALDH-like"/>
    <property type="match status" value="1"/>
</dbReference>
<keyword evidence="2 4" id="KW-0560">Oxidoreductase</keyword>
<name>A0AAW3T8E7_9MICO</name>
<dbReference type="InterPro" id="IPR015590">
    <property type="entry name" value="Aldehyde_DH_dom"/>
</dbReference>
<organism evidence="6 7">
    <name type="scientific">Curtobacterium pusillum</name>
    <dbReference type="NCBI Taxonomy" id="69373"/>
    <lineage>
        <taxon>Bacteria</taxon>
        <taxon>Bacillati</taxon>
        <taxon>Actinomycetota</taxon>
        <taxon>Actinomycetes</taxon>
        <taxon>Micrococcales</taxon>
        <taxon>Microbacteriaceae</taxon>
        <taxon>Curtobacterium</taxon>
    </lineage>
</organism>
<evidence type="ECO:0000256" key="1">
    <source>
        <dbReference type="ARBA" id="ARBA00009986"/>
    </source>
</evidence>
<evidence type="ECO:0000313" key="7">
    <source>
        <dbReference type="Proteomes" id="UP000590225"/>
    </source>
</evidence>
<comment type="similarity">
    <text evidence="1 4">Belongs to the aldehyde dehydrogenase family.</text>
</comment>
<dbReference type="InterPro" id="IPR016162">
    <property type="entry name" value="Ald_DH_N"/>
</dbReference>
<evidence type="ECO:0000256" key="2">
    <source>
        <dbReference type="ARBA" id="ARBA00023002"/>
    </source>
</evidence>
<reference evidence="6 7" key="1">
    <citation type="submission" date="2020-07" db="EMBL/GenBank/DDBJ databases">
        <title>Above-ground endophytic microbial communities from plants in different locations in the United States.</title>
        <authorList>
            <person name="Frank C."/>
        </authorList>
    </citation>
    <scope>NUCLEOTIDE SEQUENCE [LARGE SCALE GENOMIC DNA]</scope>
    <source>
        <strain evidence="6 7">WPL5_2</strain>
    </source>
</reference>
<dbReference type="InterPro" id="IPR050740">
    <property type="entry name" value="Aldehyde_DH_Superfamily"/>
</dbReference>
<dbReference type="GO" id="GO:0036243">
    <property type="term" value="F:succinate-semialdehyde dehydrogenase (NADP+) activity"/>
    <property type="evidence" value="ECO:0007669"/>
    <property type="project" value="UniProtKB-EC"/>
</dbReference>
<protein>
    <submittedName>
        <fullName evidence="6">Succinate-semialdehyde dehydrogenase/glutarate-semialdehyde dehydrogenase</fullName>
        <ecNumber evidence="6">1.2.1.16</ecNumber>
        <ecNumber evidence="6">1.2.1.20</ecNumber>
        <ecNumber evidence="6">1.2.1.79</ecNumber>
    </submittedName>
</protein>
<dbReference type="EMBL" id="JACGXP010000004">
    <property type="protein sequence ID" value="MBA8991571.1"/>
    <property type="molecule type" value="Genomic_DNA"/>
</dbReference>
<dbReference type="GO" id="GO:0004777">
    <property type="term" value="F:succinate-semialdehyde dehydrogenase (NAD+) activity"/>
    <property type="evidence" value="ECO:0007669"/>
    <property type="project" value="TreeGrafter"/>
</dbReference>
<evidence type="ECO:0000256" key="4">
    <source>
        <dbReference type="RuleBase" id="RU003345"/>
    </source>
</evidence>
<dbReference type="EC" id="1.2.1.16" evidence="6"/>
<dbReference type="GO" id="GO:0009450">
    <property type="term" value="P:gamma-aminobutyric acid catabolic process"/>
    <property type="evidence" value="ECO:0007669"/>
    <property type="project" value="TreeGrafter"/>
</dbReference>
<dbReference type="Pfam" id="PF00171">
    <property type="entry name" value="Aldedh"/>
    <property type="match status" value="1"/>
</dbReference>
<dbReference type="EC" id="1.2.1.79" evidence="6"/>
<dbReference type="InterPro" id="IPR016163">
    <property type="entry name" value="Ald_DH_C"/>
</dbReference>
<accession>A0AAW3T8E7</accession>
<dbReference type="Gene3D" id="3.40.309.10">
    <property type="entry name" value="Aldehyde Dehydrogenase, Chain A, domain 2"/>
    <property type="match status" value="1"/>
</dbReference>
<dbReference type="PANTHER" id="PTHR43353">
    <property type="entry name" value="SUCCINATE-SEMIALDEHYDE DEHYDROGENASE, MITOCHONDRIAL"/>
    <property type="match status" value="1"/>
</dbReference>
<dbReference type="FunFam" id="3.40.605.10:FF:000007">
    <property type="entry name" value="NAD/NADP-dependent betaine aldehyde dehydrogenase"/>
    <property type="match status" value="1"/>
</dbReference>
<gene>
    <name evidence="6" type="ORF">FHW23_002840</name>
</gene>
<dbReference type="InterPro" id="IPR029510">
    <property type="entry name" value="Ald_DH_CS_GLU"/>
</dbReference>
<feature type="active site" evidence="3">
    <location>
        <position position="268"/>
    </location>
</feature>
<dbReference type="InterPro" id="IPR016161">
    <property type="entry name" value="Ald_DH/histidinol_DH"/>
</dbReference>
<feature type="domain" description="Aldehyde dehydrogenase" evidence="5">
    <location>
        <begin position="35"/>
        <end position="490"/>
    </location>
</feature>
<dbReference type="GO" id="GO:0102810">
    <property type="term" value="F:glutarate-semialdehyde dehydrogenase (NADP+) activity"/>
    <property type="evidence" value="ECO:0007669"/>
    <property type="project" value="UniProtKB-EC"/>
</dbReference>
<dbReference type="CDD" id="cd07103">
    <property type="entry name" value="ALDH_F5_SSADH_GabD"/>
    <property type="match status" value="1"/>
</dbReference>
<dbReference type="PROSITE" id="PS00687">
    <property type="entry name" value="ALDEHYDE_DEHYDR_GLU"/>
    <property type="match status" value="1"/>
</dbReference>
<proteinExistence type="inferred from homology"/>
<dbReference type="Gene3D" id="3.40.605.10">
    <property type="entry name" value="Aldehyde Dehydrogenase, Chain A, domain 1"/>
    <property type="match status" value="1"/>
</dbReference>
<sequence length="495" mass="51628">MTDVQETTDATAVAREVAAGVPTGLLIGGGQRTASDGGTFDVHNPVDGSVLATVANGTRDDAQAAVDAAGDAAAAWAATPPRKRSEVLSRAYHLMIERADWFAKLITAENGKVFSDARGEVVYAAEFLRWYAEEAVRIPGSLQTAPGGANKILVEHRPIGIAILVTPWNFPAAMATRKIGPALAAGCTMVLKPASDTPLTALAIGALFEEAGLPAGVLNVLPSRSSGAVVEQMVRDPRSRKLSFTGSTEVGVKLMQLAAESVVNTSMELGGNAPFVVFDDADLDEAVAGAMIAKMRNGGEACTAANRFYVQSGIAAEFSGRLADAMGALRTGDGLDPEVQLGPMVNETARDDIARLVETAKEDGATVLTGGTAPDGAGWFYPATVLGDVPEQARILQEEIFGPVAPVVTFETEDDAVRLANGTPFGLVSYVYTRDIGRGLRVSERIESGMVGLNRGLVSDPAAPFGGMKESGIGREGGAEGLLEYMESQYIAVAW</sequence>
<dbReference type="RefSeq" id="WP_182516634.1">
    <property type="nucleotide sequence ID" value="NZ_JACGXP010000004.1"/>
</dbReference>
<evidence type="ECO:0000256" key="3">
    <source>
        <dbReference type="PROSITE-ProRule" id="PRU10007"/>
    </source>
</evidence>
<dbReference type="PANTHER" id="PTHR43353:SF5">
    <property type="entry name" value="SUCCINATE-SEMIALDEHYDE DEHYDROGENASE, MITOCHONDRIAL"/>
    <property type="match status" value="1"/>
</dbReference>
<dbReference type="Proteomes" id="UP000590225">
    <property type="component" value="Unassembled WGS sequence"/>
</dbReference>
<evidence type="ECO:0000259" key="5">
    <source>
        <dbReference type="Pfam" id="PF00171"/>
    </source>
</evidence>